<gene>
    <name evidence="1" type="ORF">OPT61_g5955</name>
</gene>
<name>A0ACC2I8G2_9PLEO</name>
<proteinExistence type="predicted"/>
<accession>A0ACC2I8G2</accession>
<keyword evidence="2" id="KW-1185">Reference proteome</keyword>
<evidence type="ECO:0000313" key="2">
    <source>
        <dbReference type="Proteomes" id="UP001153331"/>
    </source>
</evidence>
<protein>
    <submittedName>
        <fullName evidence="1">Uncharacterized protein</fullName>
    </submittedName>
</protein>
<sequence>MDDRGDATLTMVGYVVEVRGVGKDTSGTEGLARSAKIAGVLTAQHGWSGFCENQKDGDGKKRWPALKTGPTLGCGVRPCCFDRATPQILTEMSRLVWQRERWFGDEMKEGDRKRVPSSGDIATTVARRAGGRAELQFAGSLHHEALCQERVYGVRADSAEALPATNQRAPQYTSRVQRLVLAAA</sequence>
<dbReference type="Proteomes" id="UP001153331">
    <property type="component" value="Unassembled WGS sequence"/>
</dbReference>
<evidence type="ECO:0000313" key="1">
    <source>
        <dbReference type="EMBL" id="KAJ8111459.1"/>
    </source>
</evidence>
<reference evidence="1" key="1">
    <citation type="submission" date="2022-11" db="EMBL/GenBank/DDBJ databases">
        <title>Genome Sequence of Boeremia exigua.</title>
        <authorList>
            <person name="Buettner E."/>
        </authorList>
    </citation>
    <scope>NUCLEOTIDE SEQUENCE</scope>
    <source>
        <strain evidence="1">CU02</strain>
    </source>
</reference>
<dbReference type="EMBL" id="JAPHNI010000404">
    <property type="protein sequence ID" value="KAJ8111459.1"/>
    <property type="molecule type" value="Genomic_DNA"/>
</dbReference>
<organism evidence="1 2">
    <name type="scientific">Boeremia exigua</name>
    <dbReference type="NCBI Taxonomy" id="749465"/>
    <lineage>
        <taxon>Eukaryota</taxon>
        <taxon>Fungi</taxon>
        <taxon>Dikarya</taxon>
        <taxon>Ascomycota</taxon>
        <taxon>Pezizomycotina</taxon>
        <taxon>Dothideomycetes</taxon>
        <taxon>Pleosporomycetidae</taxon>
        <taxon>Pleosporales</taxon>
        <taxon>Pleosporineae</taxon>
        <taxon>Didymellaceae</taxon>
        <taxon>Boeremia</taxon>
    </lineage>
</organism>
<comment type="caution">
    <text evidence="1">The sequence shown here is derived from an EMBL/GenBank/DDBJ whole genome shotgun (WGS) entry which is preliminary data.</text>
</comment>